<dbReference type="NCBIfam" id="NF033484">
    <property type="entry name" value="Stp1_PP2C_phos"/>
    <property type="match status" value="1"/>
</dbReference>
<accession>A0A5B8U1B1</accession>
<proteinExistence type="predicted"/>
<dbReference type="OrthoDB" id="9801841at2"/>
<evidence type="ECO:0000313" key="4">
    <source>
        <dbReference type="EMBL" id="QEC46809.1"/>
    </source>
</evidence>
<gene>
    <name evidence="4" type="ORF">FSW04_03895</name>
</gene>
<dbReference type="CDD" id="cd00143">
    <property type="entry name" value="PP2Cc"/>
    <property type="match status" value="1"/>
</dbReference>
<dbReference type="PANTHER" id="PTHR13832">
    <property type="entry name" value="PROTEIN PHOSPHATASE 2C"/>
    <property type="match status" value="1"/>
</dbReference>
<organism evidence="4 5">
    <name type="scientific">Baekduia soli</name>
    <dbReference type="NCBI Taxonomy" id="496014"/>
    <lineage>
        <taxon>Bacteria</taxon>
        <taxon>Bacillati</taxon>
        <taxon>Actinomycetota</taxon>
        <taxon>Thermoleophilia</taxon>
        <taxon>Solirubrobacterales</taxon>
        <taxon>Baekduiaceae</taxon>
        <taxon>Baekduia</taxon>
    </lineage>
</organism>
<dbReference type="SUPFAM" id="SSF81606">
    <property type="entry name" value="PP2C-like"/>
    <property type="match status" value="1"/>
</dbReference>
<dbReference type="Pfam" id="PF13672">
    <property type="entry name" value="PP2C_2"/>
    <property type="match status" value="1"/>
</dbReference>
<evidence type="ECO:0000259" key="3">
    <source>
        <dbReference type="PROSITE" id="PS51746"/>
    </source>
</evidence>
<keyword evidence="2" id="KW-1133">Transmembrane helix</keyword>
<dbReference type="RefSeq" id="WP_146916455.1">
    <property type="nucleotide sequence ID" value="NZ_CP042430.1"/>
</dbReference>
<protein>
    <submittedName>
        <fullName evidence="4">Stp1/IreP family PP2C-type Ser/Thr phosphatase</fullName>
    </submittedName>
</protein>
<dbReference type="PROSITE" id="PS51746">
    <property type="entry name" value="PPM_2"/>
    <property type="match status" value="1"/>
</dbReference>
<dbReference type="AlphaFoldDB" id="A0A5B8U1B1"/>
<dbReference type="InterPro" id="IPR015655">
    <property type="entry name" value="PP2C"/>
</dbReference>
<dbReference type="PANTHER" id="PTHR13832:SF827">
    <property type="entry name" value="PROTEIN PHOSPHATASE 1L"/>
    <property type="match status" value="1"/>
</dbReference>
<keyword evidence="2" id="KW-0472">Membrane</keyword>
<evidence type="ECO:0000256" key="1">
    <source>
        <dbReference type="SAM" id="MobiDB-lite"/>
    </source>
</evidence>
<keyword evidence="2" id="KW-0812">Transmembrane</keyword>
<dbReference type="InterPro" id="IPR001932">
    <property type="entry name" value="PPM-type_phosphatase-like_dom"/>
</dbReference>
<evidence type="ECO:0000256" key="2">
    <source>
        <dbReference type="SAM" id="Phobius"/>
    </source>
</evidence>
<dbReference type="Gene3D" id="3.60.40.10">
    <property type="entry name" value="PPM-type phosphatase domain"/>
    <property type="match status" value="1"/>
</dbReference>
<dbReference type="GO" id="GO:0004722">
    <property type="term" value="F:protein serine/threonine phosphatase activity"/>
    <property type="evidence" value="ECO:0007669"/>
    <property type="project" value="InterPro"/>
</dbReference>
<reference evidence="4 5" key="1">
    <citation type="journal article" date="2018" name="J. Microbiol.">
        <title>Baekduia soli gen. nov., sp. nov., a novel bacterium isolated from the soil of Baekdu Mountain and proposal of a novel family name, Baekduiaceae fam. nov.</title>
        <authorList>
            <person name="An D.S."/>
            <person name="Siddiqi M.Z."/>
            <person name="Kim K.H."/>
            <person name="Yu H.S."/>
            <person name="Im W.T."/>
        </authorList>
    </citation>
    <scope>NUCLEOTIDE SEQUENCE [LARGE SCALE GENOMIC DNA]</scope>
    <source>
        <strain evidence="4 5">BR7-21</strain>
    </source>
</reference>
<keyword evidence="5" id="KW-1185">Reference proteome</keyword>
<feature type="domain" description="PPM-type phosphatase" evidence="3">
    <location>
        <begin position="6"/>
        <end position="236"/>
    </location>
</feature>
<feature type="region of interest" description="Disordered" evidence="1">
    <location>
        <begin position="1"/>
        <end position="20"/>
    </location>
</feature>
<dbReference type="SMART" id="SM00332">
    <property type="entry name" value="PP2Cc"/>
    <property type="match status" value="1"/>
</dbReference>
<feature type="compositionally biased region" description="Low complexity" evidence="1">
    <location>
        <begin position="277"/>
        <end position="288"/>
    </location>
</feature>
<sequence length="412" mass="43236">MLRVADHAARTDTGRQRPANEDSYWVSAPLFVLADGMGGAQAGEVASQTAVEVFKGGLPDGPGSAEERLAGLVERANAAVHALAQADEQHAGMGTTLTAAYVAEDDLAIAHVGDSRFYVLRDGELSQLTDDHSLVGELVRRGQISAEEAEDHPQRSIITRALGIEGEVVVDHLTWPVRDGDVFLLCSDGLTSMVHDAEVARIISAAGSLGEAASRLVAAANGAGGRDNITVVLFRVEEITPGEGGVLGSQRTMAGAAAPSAEEIRAAAPAPTARGAVQAAERPVVAPRAPRPPQGGRPGGPSVRRRRRWSGPLKALTAVVVLLAIVASGAWIASRAVYFVATDDDGYVALYQGLPYDLPGLSLYQQQFISGVPVQTLSPRVRDTVTAHKLRSQHDAVDLVRQLERGDLAGQS</sequence>
<dbReference type="EMBL" id="CP042430">
    <property type="protein sequence ID" value="QEC46809.1"/>
    <property type="molecule type" value="Genomic_DNA"/>
</dbReference>
<name>A0A5B8U1B1_9ACTN</name>
<evidence type="ECO:0000313" key="5">
    <source>
        <dbReference type="Proteomes" id="UP000321805"/>
    </source>
</evidence>
<dbReference type="SMART" id="SM00331">
    <property type="entry name" value="PP2C_SIG"/>
    <property type="match status" value="1"/>
</dbReference>
<feature type="region of interest" description="Disordered" evidence="1">
    <location>
        <begin position="277"/>
        <end position="307"/>
    </location>
</feature>
<feature type="transmembrane region" description="Helical" evidence="2">
    <location>
        <begin position="313"/>
        <end position="333"/>
    </location>
</feature>
<dbReference type="KEGG" id="bsol:FSW04_03895"/>
<dbReference type="InterPro" id="IPR036457">
    <property type="entry name" value="PPM-type-like_dom_sf"/>
</dbReference>
<dbReference type="Proteomes" id="UP000321805">
    <property type="component" value="Chromosome"/>
</dbReference>